<evidence type="ECO:0000313" key="8">
    <source>
        <dbReference type="Proteomes" id="UP001154078"/>
    </source>
</evidence>
<evidence type="ECO:0000256" key="6">
    <source>
        <dbReference type="SAM" id="Phobius"/>
    </source>
</evidence>
<proteinExistence type="inferred from homology"/>
<feature type="transmembrane region" description="Helical" evidence="6">
    <location>
        <begin position="6"/>
        <end position="27"/>
    </location>
</feature>
<keyword evidence="5 6" id="KW-0472">Membrane</keyword>
<evidence type="ECO:0008006" key="9">
    <source>
        <dbReference type="Google" id="ProtNLM"/>
    </source>
</evidence>
<evidence type="ECO:0000256" key="4">
    <source>
        <dbReference type="ARBA" id="ARBA00022989"/>
    </source>
</evidence>
<feature type="transmembrane region" description="Helical" evidence="6">
    <location>
        <begin position="115"/>
        <end position="135"/>
    </location>
</feature>
<accession>A0A9P0BDN8</accession>
<evidence type="ECO:0000256" key="1">
    <source>
        <dbReference type="ARBA" id="ARBA00004141"/>
    </source>
</evidence>
<keyword evidence="4 6" id="KW-1133">Transmembrane helix</keyword>
<sequence>MDLKAIIYAFVKGFYDSLSGMITIFKLNKEINQKLRHSPSRQNVLIRQKSTSKETTPVRETKHEEDSILMKTMSCGCLNGAIFLASVLIFDYVILRVLKYWIGENNSFILLPRMLYNIMYLIPLYIVCKVINVVWFQDIADSAYKHVRGRPKYTKFSNLVADSVFSLLIQTLFLIQASLTSYLPIKYVGYTLSMIQMCMLYALYAFEYKWCNMGWELHRRLTFIENNWPYFIGFGLPQAVLTQLSDSWMISGGVFAVLFPFFIVSATGANPLVNSSDFSLHFFAPVIHISNAIFKHSVAAQTKPTNYNPPRSSTSTPTRR</sequence>
<dbReference type="GO" id="GO:0005783">
    <property type="term" value="C:endoplasmic reticulum"/>
    <property type="evidence" value="ECO:0007669"/>
    <property type="project" value="TreeGrafter"/>
</dbReference>
<gene>
    <name evidence="7" type="ORF">MELIAE_LOCUS9785</name>
</gene>
<evidence type="ECO:0000256" key="3">
    <source>
        <dbReference type="ARBA" id="ARBA00022692"/>
    </source>
</evidence>
<dbReference type="AlphaFoldDB" id="A0A9P0BDN8"/>
<protein>
    <recommendedName>
        <fullName evidence="9">Etoposide-induced protein 2.4</fullName>
    </recommendedName>
</protein>
<evidence type="ECO:0000256" key="5">
    <source>
        <dbReference type="ARBA" id="ARBA00023136"/>
    </source>
</evidence>
<dbReference type="Pfam" id="PF07264">
    <property type="entry name" value="EI24"/>
    <property type="match status" value="1"/>
</dbReference>
<dbReference type="GO" id="GO:0016020">
    <property type="term" value="C:membrane"/>
    <property type="evidence" value="ECO:0007669"/>
    <property type="project" value="UniProtKB-SubCell"/>
</dbReference>
<feature type="transmembrane region" description="Helical" evidence="6">
    <location>
        <begin position="187"/>
        <end position="206"/>
    </location>
</feature>
<reference evidence="7" key="1">
    <citation type="submission" date="2021-12" db="EMBL/GenBank/DDBJ databases">
        <authorList>
            <person name="King R."/>
        </authorList>
    </citation>
    <scope>NUCLEOTIDE SEQUENCE</scope>
</reference>
<name>A0A9P0BDN8_BRAAE</name>
<organism evidence="7 8">
    <name type="scientific">Brassicogethes aeneus</name>
    <name type="common">Rape pollen beetle</name>
    <name type="synonym">Meligethes aeneus</name>
    <dbReference type="NCBI Taxonomy" id="1431903"/>
    <lineage>
        <taxon>Eukaryota</taxon>
        <taxon>Metazoa</taxon>
        <taxon>Ecdysozoa</taxon>
        <taxon>Arthropoda</taxon>
        <taxon>Hexapoda</taxon>
        <taxon>Insecta</taxon>
        <taxon>Pterygota</taxon>
        <taxon>Neoptera</taxon>
        <taxon>Endopterygota</taxon>
        <taxon>Coleoptera</taxon>
        <taxon>Polyphaga</taxon>
        <taxon>Cucujiformia</taxon>
        <taxon>Nitidulidae</taxon>
        <taxon>Meligethinae</taxon>
        <taxon>Brassicogethes</taxon>
    </lineage>
</organism>
<comment type="subcellular location">
    <subcellularLocation>
        <location evidence="1">Membrane</location>
        <topology evidence="1">Multi-pass membrane protein</topology>
    </subcellularLocation>
</comment>
<evidence type="ECO:0000256" key="2">
    <source>
        <dbReference type="ARBA" id="ARBA00010970"/>
    </source>
</evidence>
<dbReference type="Proteomes" id="UP001154078">
    <property type="component" value="Chromosome 7"/>
</dbReference>
<keyword evidence="3 6" id="KW-0812">Transmembrane</keyword>
<dbReference type="InterPro" id="IPR059112">
    <property type="entry name" value="CysZ/EI24"/>
</dbReference>
<feature type="transmembrane region" description="Helical" evidence="6">
    <location>
        <begin position="250"/>
        <end position="273"/>
    </location>
</feature>
<dbReference type="GO" id="GO:0016236">
    <property type="term" value="P:macroautophagy"/>
    <property type="evidence" value="ECO:0007669"/>
    <property type="project" value="TreeGrafter"/>
</dbReference>
<feature type="transmembrane region" description="Helical" evidence="6">
    <location>
        <begin position="156"/>
        <end position="175"/>
    </location>
</feature>
<dbReference type="EMBL" id="OV121138">
    <property type="protein sequence ID" value="CAH0559914.1"/>
    <property type="molecule type" value="Genomic_DNA"/>
</dbReference>
<dbReference type="PANTHER" id="PTHR21389:SF0">
    <property type="entry name" value="ETOPOSIDE-INDUCED PROTEIN 2.4 HOMOLOG"/>
    <property type="match status" value="1"/>
</dbReference>
<dbReference type="PANTHER" id="PTHR21389">
    <property type="entry name" value="P53 INDUCED PROTEIN"/>
    <property type="match status" value="1"/>
</dbReference>
<keyword evidence="8" id="KW-1185">Reference proteome</keyword>
<feature type="transmembrane region" description="Helical" evidence="6">
    <location>
        <begin position="77"/>
        <end position="95"/>
    </location>
</feature>
<evidence type="ECO:0000313" key="7">
    <source>
        <dbReference type="EMBL" id="CAH0559914.1"/>
    </source>
</evidence>
<comment type="similarity">
    <text evidence="2">Belongs to the EI24 family.</text>
</comment>
<dbReference type="OrthoDB" id="266518at2759"/>